<dbReference type="EC" id="4.2.1.96" evidence="4"/>
<dbReference type="PANTHER" id="PTHR12599">
    <property type="entry name" value="PTERIN-4-ALPHA-CARBINOLAMINE DEHYDRATASE"/>
    <property type="match status" value="1"/>
</dbReference>
<comment type="similarity">
    <text evidence="2 4">Belongs to the pterin-4-alpha-carbinolamine dehydratase family.</text>
</comment>
<dbReference type="EMBL" id="VDES01000001">
    <property type="protein sequence ID" value="MBA1373040.1"/>
    <property type="molecule type" value="Genomic_DNA"/>
</dbReference>
<dbReference type="HAMAP" id="MF_00434">
    <property type="entry name" value="Pterin_4_alpha"/>
    <property type="match status" value="1"/>
</dbReference>
<gene>
    <name evidence="5" type="ORF">FG486_01710</name>
</gene>
<dbReference type="Pfam" id="PF01329">
    <property type="entry name" value="Pterin_4a"/>
    <property type="match status" value="1"/>
</dbReference>
<sequence>MMVRKLDDAERAEALASLPEWTHEPTRDGITRRFRFDDFARAFGFMTSVAILAEKADHHPEWSNVYNRVDILLATHDADGLSQRDIDLARAIDALV</sequence>
<name>A0A7V8U770_9SPHN</name>
<evidence type="ECO:0000313" key="6">
    <source>
        <dbReference type="Proteomes" id="UP000589292"/>
    </source>
</evidence>
<dbReference type="PANTHER" id="PTHR12599:SF0">
    <property type="entry name" value="PTERIN-4-ALPHA-CARBINOLAMINE DEHYDRATASE"/>
    <property type="match status" value="1"/>
</dbReference>
<dbReference type="SUPFAM" id="SSF55248">
    <property type="entry name" value="PCD-like"/>
    <property type="match status" value="1"/>
</dbReference>
<dbReference type="Proteomes" id="UP000589292">
    <property type="component" value="Unassembled WGS sequence"/>
</dbReference>
<dbReference type="GO" id="GO:0008124">
    <property type="term" value="F:4-alpha-hydroxytetrahydrobiopterin dehydratase activity"/>
    <property type="evidence" value="ECO:0007669"/>
    <property type="project" value="UniProtKB-UniRule"/>
</dbReference>
<comment type="caution">
    <text evidence="5">The sequence shown here is derived from an EMBL/GenBank/DDBJ whole genome shotgun (WGS) entry which is preliminary data.</text>
</comment>
<dbReference type="NCBIfam" id="NF002020">
    <property type="entry name" value="PRK00823.1-5"/>
    <property type="match status" value="1"/>
</dbReference>
<evidence type="ECO:0000256" key="1">
    <source>
        <dbReference type="ARBA" id="ARBA00001554"/>
    </source>
</evidence>
<dbReference type="CDD" id="cd00914">
    <property type="entry name" value="PCD_DCoH_subfamily_b"/>
    <property type="match status" value="1"/>
</dbReference>
<evidence type="ECO:0000256" key="3">
    <source>
        <dbReference type="ARBA" id="ARBA00023239"/>
    </source>
</evidence>
<dbReference type="InterPro" id="IPR001533">
    <property type="entry name" value="Pterin_deHydtase"/>
</dbReference>
<keyword evidence="3 4" id="KW-0456">Lyase</keyword>
<protein>
    <recommendedName>
        <fullName evidence="4">Putative pterin-4-alpha-carbinolamine dehydratase</fullName>
        <shortName evidence="4">PHS</shortName>
        <ecNumber evidence="4">4.2.1.96</ecNumber>
    </recommendedName>
    <alternativeName>
        <fullName evidence="4">4-alpha-hydroxy-tetrahydropterin dehydratase</fullName>
    </alternativeName>
    <alternativeName>
        <fullName evidence="4">Pterin carbinolamine dehydratase</fullName>
        <shortName evidence="4">PCD</shortName>
    </alternativeName>
</protein>
<dbReference type="GO" id="GO:0006729">
    <property type="term" value="P:tetrahydrobiopterin biosynthetic process"/>
    <property type="evidence" value="ECO:0007669"/>
    <property type="project" value="InterPro"/>
</dbReference>
<accession>A0A7V8U770</accession>
<dbReference type="InterPro" id="IPR036428">
    <property type="entry name" value="PCD_sf"/>
</dbReference>
<keyword evidence="6" id="KW-1185">Reference proteome</keyword>
<evidence type="ECO:0000313" key="5">
    <source>
        <dbReference type="EMBL" id="MBA1373040.1"/>
    </source>
</evidence>
<evidence type="ECO:0000256" key="4">
    <source>
        <dbReference type="HAMAP-Rule" id="MF_00434"/>
    </source>
</evidence>
<proteinExistence type="inferred from homology"/>
<dbReference type="AlphaFoldDB" id="A0A7V8U770"/>
<comment type="catalytic activity">
    <reaction evidence="1 4">
        <text>(4aS,6R)-4a-hydroxy-L-erythro-5,6,7,8-tetrahydrobiopterin = (6R)-L-erythro-6,7-dihydrobiopterin + H2O</text>
        <dbReference type="Rhea" id="RHEA:11920"/>
        <dbReference type="ChEBI" id="CHEBI:15377"/>
        <dbReference type="ChEBI" id="CHEBI:15642"/>
        <dbReference type="ChEBI" id="CHEBI:43120"/>
        <dbReference type="EC" id="4.2.1.96"/>
    </reaction>
</comment>
<dbReference type="Gene3D" id="3.30.1360.20">
    <property type="entry name" value="Transcriptional coactivator/pterin dehydratase"/>
    <property type="match status" value="1"/>
</dbReference>
<dbReference type="NCBIfam" id="NF002017">
    <property type="entry name" value="PRK00823.1-2"/>
    <property type="match status" value="1"/>
</dbReference>
<evidence type="ECO:0000256" key="2">
    <source>
        <dbReference type="ARBA" id="ARBA00006472"/>
    </source>
</evidence>
<dbReference type="NCBIfam" id="NF002018">
    <property type="entry name" value="PRK00823.1-3"/>
    <property type="match status" value="1"/>
</dbReference>
<reference evidence="5 6" key="1">
    <citation type="journal article" date="1994" name="Int. J. Syst. Bacteriol.">
        <title>Phylogenetic positions of novel aerobic, bacteriochlorophyll a-containing bacteria and description of Roseococcus thiosulfatophilus gen. nov., sp. nov., Erythromicrobium ramosum gen. nov., sp. nov., and Erythrobacter litoralis sp. nov.</title>
        <authorList>
            <person name="Yurkov V."/>
            <person name="Stackebrandt E."/>
            <person name="Holmes A."/>
            <person name="Fuerst J.A."/>
            <person name="Hugenholtz P."/>
            <person name="Golecki J."/>
            <person name="Gad'on N."/>
            <person name="Gorlenko V.M."/>
            <person name="Kompantseva E.I."/>
            <person name="Drews G."/>
        </authorList>
    </citation>
    <scope>NUCLEOTIDE SEQUENCE [LARGE SCALE GENOMIC DNA]</scope>
    <source>
        <strain evidence="5 6">KR-99</strain>
    </source>
</reference>
<organism evidence="5 6">
    <name type="scientific">Sphingomonas ursincola</name>
    <dbReference type="NCBI Taxonomy" id="56361"/>
    <lineage>
        <taxon>Bacteria</taxon>
        <taxon>Pseudomonadati</taxon>
        <taxon>Pseudomonadota</taxon>
        <taxon>Alphaproteobacteria</taxon>
        <taxon>Sphingomonadales</taxon>
        <taxon>Sphingomonadaceae</taxon>
        <taxon>Sphingomonas</taxon>
    </lineage>
</organism>